<keyword evidence="3" id="KW-1185">Reference proteome</keyword>
<sequence length="101" mass="10473">MHFSKIAVATATSAALTLSTITAPAAVADDSEAPRGGSAMWTYNAIMTGTMDAVATSHRPGSHPTENFGLDLILVTPVALLMLPLQKLAEAEVHLSSHFGV</sequence>
<keyword evidence="1" id="KW-0732">Signal</keyword>
<dbReference type="RefSeq" id="WP_144013130.1">
    <property type="nucleotide sequence ID" value="NZ_VKDK01000003.1"/>
</dbReference>
<evidence type="ECO:0000313" key="3">
    <source>
        <dbReference type="Proteomes" id="UP000320443"/>
    </source>
</evidence>
<dbReference type="AlphaFoldDB" id="A0A553G1Y7"/>
<feature type="signal peptide" evidence="1">
    <location>
        <begin position="1"/>
        <end position="25"/>
    </location>
</feature>
<organism evidence="2 3">
    <name type="scientific">Corynebacterium hiratae</name>
    <dbReference type="NCBI Taxonomy" id="3139423"/>
    <lineage>
        <taxon>Bacteria</taxon>
        <taxon>Bacillati</taxon>
        <taxon>Actinomycetota</taxon>
        <taxon>Actinomycetes</taxon>
        <taxon>Mycobacteriales</taxon>
        <taxon>Corynebacteriaceae</taxon>
        <taxon>Corynebacterium</taxon>
    </lineage>
</organism>
<reference evidence="2 3" key="1">
    <citation type="submission" date="2019-07" db="EMBL/GenBank/DDBJ databases">
        <title>Draft genome of C. aurimucosum strain 2274.</title>
        <authorList>
            <person name="Pacheco L.G.C."/>
            <person name="Aguiar E.R.G.R."/>
            <person name="Santos C.S."/>
            <person name="Rocha D.J.P.G."/>
            <person name="Sant'Anna L.O."/>
            <person name="Mattos-Guaraldi A.L."/>
            <person name="Santos L.S."/>
        </authorList>
    </citation>
    <scope>NUCLEOTIDE SEQUENCE [LARGE SCALE GENOMIC DNA]</scope>
    <source>
        <strain evidence="2 3">2274</strain>
    </source>
</reference>
<dbReference type="EMBL" id="VKDK01000003">
    <property type="protein sequence ID" value="TRX63482.1"/>
    <property type="molecule type" value="Genomic_DNA"/>
</dbReference>
<protein>
    <recommendedName>
        <fullName evidence="4">Secreted protein</fullName>
    </recommendedName>
</protein>
<feature type="chain" id="PRO_5021898057" description="Secreted protein" evidence="1">
    <location>
        <begin position="26"/>
        <end position="101"/>
    </location>
</feature>
<name>A0A553G1Y7_9CORY</name>
<dbReference type="Proteomes" id="UP000320443">
    <property type="component" value="Unassembled WGS sequence"/>
</dbReference>
<gene>
    <name evidence="2" type="ORF">FNY97_03505</name>
</gene>
<evidence type="ECO:0000256" key="1">
    <source>
        <dbReference type="SAM" id="SignalP"/>
    </source>
</evidence>
<evidence type="ECO:0000313" key="2">
    <source>
        <dbReference type="EMBL" id="TRX63482.1"/>
    </source>
</evidence>
<comment type="caution">
    <text evidence="2">The sequence shown here is derived from an EMBL/GenBank/DDBJ whole genome shotgun (WGS) entry which is preliminary data.</text>
</comment>
<evidence type="ECO:0008006" key="4">
    <source>
        <dbReference type="Google" id="ProtNLM"/>
    </source>
</evidence>
<accession>A0A553G1Y7</accession>
<proteinExistence type="predicted"/>